<feature type="transmembrane region" description="Helical" evidence="7">
    <location>
        <begin position="275"/>
        <end position="299"/>
    </location>
</feature>
<dbReference type="NCBIfam" id="TIGR00711">
    <property type="entry name" value="efflux_EmrB"/>
    <property type="match status" value="1"/>
</dbReference>
<organism evidence="9 10">
    <name type="scientific">Sphaerisporangium krabiense</name>
    <dbReference type="NCBI Taxonomy" id="763782"/>
    <lineage>
        <taxon>Bacteria</taxon>
        <taxon>Bacillati</taxon>
        <taxon>Actinomycetota</taxon>
        <taxon>Actinomycetes</taxon>
        <taxon>Streptosporangiales</taxon>
        <taxon>Streptosporangiaceae</taxon>
        <taxon>Sphaerisporangium</taxon>
    </lineage>
</organism>
<dbReference type="EMBL" id="JACHBR010000002">
    <property type="protein sequence ID" value="MBB5630006.1"/>
    <property type="molecule type" value="Genomic_DNA"/>
</dbReference>
<feature type="transmembrane region" description="Helical" evidence="7">
    <location>
        <begin position="57"/>
        <end position="77"/>
    </location>
</feature>
<dbReference type="CDD" id="cd17503">
    <property type="entry name" value="MFS_LmrB_MDR_like"/>
    <property type="match status" value="1"/>
</dbReference>
<feature type="transmembrane region" description="Helical" evidence="7">
    <location>
        <begin position="365"/>
        <end position="387"/>
    </location>
</feature>
<dbReference type="Proteomes" id="UP000588112">
    <property type="component" value="Unassembled WGS sequence"/>
</dbReference>
<feature type="transmembrane region" description="Helical" evidence="7">
    <location>
        <begin position="205"/>
        <end position="222"/>
    </location>
</feature>
<evidence type="ECO:0000313" key="9">
    <source>
        <dbReference type="EMBL" id="MBB5630006.1"/>
    </source>
</evidence>
<evidence type="ECO:0000256" key="4">
    <source>
        <dbReference type="ARBA" id="ARBA00022692"/>
    </source>
</evidence>
<dbReference type="PANTHER" id="PTHR42718">
    <property type="entry name" value="MAJOR FACILITATOR SUPERFAMILY MULTIDRUG TRANSPORTER MFSC"/>
    <property type="match status" value="1"/>
</dbReference>
<evidence type="ECO:0000259" key="8">
    <source>
        <dbReference type="PROSITE" id="PS50850"/>
    </source>
</evidence>
<evidence type="ECO:0000256" key="6">
    <source>
        <dbReference type="ARBA" id="ARBA00023136"/>
    </source>
</evidence>
<name>A0A7W9DSW2_9ACTN</name>
<keyword evidence="2" id="KW-0813">Transport</keyword>
<comment type="caution">
    <text evidence="9">The sequence shown here is derived from an EMBL/GenBank/DDBJ whole genome shotgun (WGS) entry which is preliminary data.</text>
</comment>
<accession>A0A7W9DSW2</accession>
<dbReference type="GO" id="GO:0005886">
    <property type="term" value="C:plasma membrane"/>
    <property type="evidence" value="ECO:0007669"/>
    <property type="project" value="UniProtKB-SubCell"/>
</dbReference>
<dbReference type="RefSeq" id="WP_184616532.1">
    <property type="nucleotide sequence ID" value="NZ_BOOS01000041.1"/>
</dbReference>
<feature type="transmembrane region" description="Helical" evidence="7">
    <location>
        <begin position="234"/>
        <end position="255"/>
    </location>
</feature>
<dbReference type="Pfam" id="PF07690">
    <property type="entry name" value="MFS_1"/>
    <property type="match status" value="1"/>
</dbReference>
<sequence>MTTTTGTPPTGFDPALRRLAALVALGAIAAILDTTIVNVAVDTLGRSFGASLSTIQWVVTGYTLALSMTIPITGWVVERFGAKTMWLTALALFAAGSLLCGLAWSAPSLIAFRVLQGVGGGLLMPVGQTMIARAAGPGRMGRAMAVVAVPAMLAPVLGPVLGGVIIDHLAWRWMFFVNLPLCGLALALAAWLMPSGGDRGAAGRLDVVGLALLSPGLAALVYGCSQAGGEDGLAGPGAVAGLAGGVALMAAFTAWSLRDGERALLDLRVFRNRPFGAAVTALFFYSAASAGLTILVPLYAQMTRGADALDAGLLIAPLGVGAIITMPPAGRLTDRLGARGVALCGLALALAGMFAYTRTDAATPAWILMGALFVVGLGHGALAPSLAAASYQGLPGAVIPAATATSNIAIRTATSLGVAVLVIVLQSRLRAAPQAPVHAFSGGFWWALVIALAAVVPAALVPRRPAT</sequence>
<keyword evidence="3" id="KW-1003">Cell membrane</keyword>
<evidence type="ECO:0000256" key="2">
    <source>
        <dbReference type="ARBA" id="ARBA00022448"/>
    </source>
</evidence>
<feature type="transmembrane region" description="Helical" evidence="7">
    <location>
        <begin position="408"/>
        <end position="427"/>
    </location>
</feature>
<reference evidence="9 10" key="1">
    <citation type="submission" date="2020-08" db="EMBL/GenBank/DDBJ databases">
        <title>Sequencing the genomes of 1000 actinobacteria strains.</title>
        <authorList>
            <person name="Klenk H.-P."/>
        </authorList>
    </citation>
    <scope>NUCLEOTIDE SEQUENCE [LARGE SCALE GENOMIC DNA]</scope>
    <source>
        <strain evidence="9 10">DSM 45790</strain>
    </source>
</reference>
<comment type="subcellular location">
    <subcellularLocation>
        <location evidence="1">Cell membrane</location>
        <topology evidence="1">Multi-pass membrane protein</topology>
    </subcellularLocation>
</comment>
<keyword evidence="5 7" id="KW-1133">Transmembrane helix</keyword>
<dbReference type="AlphaFoldDB" id="A0A7W9DSW2"/>
<evidence type="ECO:0000256" key="7">
    <source>
        <dbReference type="SAM" id="Phobius"/>
    </source>
</evidence>
<dbReference type="Gene3D" id="1.20.1720.10">
    <property type="entry name" value="Multidrug resistance protein D"/>
    <property type="match status" value="1"/>
</dbReference>
<feature type="transmembrane region" description="Helical" evidence="7">
    <location>
        <begin position="311"/>
        <end position="329"/>
    </location>
</feature>
<dbReference type="InterPro" id="IPR011701">
    <property type="entry name" value="MFS"/>
</dbReference>
<dbReference type="InterPro" id="IPR004638">
    <property type="entry name" value="EmrB-like"/>
</dbReference>
<keyword evidence="4 7" id="KW-0812">Transmembrane</keyword>
<dbReference type="InterPro" id="IPR036259">
    <property type="entry name" value="MFS_trans_sf"/>
</dbReference>
<protein>
    <submittedName>
        <fullName evidence="9">EmrB/QacA subfamily drug resistance transporter</fullName>
    </submittedName>
</protein>
<feature type="transmembrane region" description="Helical" evidence="7">
    <location>
        <begin position="172"/>
        <end position="193"/>
    </location>
</feature>
<evidence type="ECO:0000313" key="10">
    <source>
        <dbReference type="Proteomes" id="UP000588112"/>
    </source>
</evidence>
<keyword evidence="10" id="KW-1185">Reference proteome</keyword>
<dbReference type="InterPro" id="IPR020846">
    <property type="entry name" value="MFS_dom"/>
</dbReference>
<evidence type="ECO:0000256" key="1">
    <source>
        <dbReference type="ARBA" id="ARBA00004651"/>
    </source>
</evidence>
<feature type="transmembrane region" description="Helical" evidence="7">
    <location>
        <begin position="84"/>
        <end position="104"/>
    </location>
</feature>
<feature type="transmembrane region" description="Helical" evidence="7">
    <location>
        <begin position="110"/>
        <end position="131"/>
    </location>
</feature>
<evidence type="ECO:0000256" key="3">
    <source>
        <dbReference type="ARBA" id="ARBA00022475"/>
    </source>
</evidence>
<gene>
    <name evidence="9" type="ORF">BJ981_005770</name>
</gene>
<keyword evidence="6 7" id="KW-0472">Membrane</keyword>
<dbReference type="PANTHER" id="PTHR42718:SF46">
    <property type="entry name" value="BLR6921 PROTEIN"/>
    <property type="match status" value="1"/>
</dbReference>
<feature type="transmembrane region" description="Helical" evidence="7">
    <location>
        <begin position="19"/>
        <end position="37"/>
    </location>
</feature>
<feature type="domain" description="Major facilitator superfamily (MFS) profile" evidence="8">
    <location>
        <begin position="19"/>
        <end position="465"/>
    </location>
</feature>
<dbReference type="SUPFAM" id="SSF103473">
    <property type="entry name" value="MFS general substrate transporter"/>
    <property type="match status" value="1"/>
</dbReference>
<proteinExistence type="predicted"/>
<dbReference type="GO" id="GO:0022857">
    <property type="term" value="F:transmembrane transporter activity"/>
    <property type="evidence" value="ECO:0007669"/>
    <property type="project" value="InterPro"/>
</dbReference>
<dbReference type="PROSITE" id="PS50850">
    <property type="entry name" value="MFS"/>
    <property type="match status" value="1"/>
</dbReference>
<evidence type="ECO:0000256" key="5">
    <source>
        <dbReference type="ARBA" id="ARBA00022989"/>
    </source>
</evidence>
<feature type="transmembrane region" description="Helical" evidence="7">
    <location>
        <begin position="439"/>
        <end position="461"/>
    </location>
</feature>
<dbReference type="Gene3D" id="1.20.1250.20">
    <property type="entry name" value="MFS general substrate transporter like domains"/>
    <property type="match status" value="1"/>
</dbReference>
<feature type="transmembrane region" description="Helical" evidence="7">
    <location>
        <begin position="341"/>
        <end position="359"/>
    </location>
</feature>
<feature type="transmembrane region" description="Helical" evidence="7">
    <location>
        <begin position="143"/>
        <end position="166"/>
    </location>
</feature>